<comment type="caution">
    <text evidence="2">The sequence shown here is derived from an EMBL/GenBank/DDBJ whole genome shotgun (WGS) entry which is preliminary data.</text>
</comment>
<dbReference type="Proteomes" id="UP001287356">
    <property type="component" value="Unassembled WGS sequence"/>
</dbReference>
<reference evidence="2" key="2">
    <citation type="submission" date="2023-06" db="EMBL/GenBank/DDBJ databases">
        <authorList>
            <consortium name="Lawrence Berkeley National Laboratory"/>
            <person name="Haridas S."/>
            <person name="Hensen N."/>
            <person name="Bonometti L."/>
            <person name="Westerberg I."/>
            <person name="Brannstrom I.O."/>
            <person name="Guillou S."/>
            <person name="Cros-Aarteil S."/>
            <person name="Calhoun S."/>
            <person name="Kuo A."/>
            <person name="Mondo S."/>
            <person name="Pangilinan J."/>
            <person name="Riley R."/>
            <person name="Labutti K."/>
            <person name="Andreopoulos B."/>
            <person name="Lipzen A."/>
            <person name="Chen C."/>
            <person name="Yanf M."/>
            <person name="Daum C."/>
            <person name="Ng V."/>
            <person name="Clum A."/>
            <person name="Steindorff A."/>
            <person name="Ohm R."/>
            <person name="Martin F."/>
            <person name="Silar P."/>
            <person name="Natvig D."/>
            <person name="Lalanne C."/>
            <person name="Gautier V."/>
            <person name="Ament-Velasquez S.L."/>
            <person name="Kruys A."/>
            <person name="Hutchinson M.I."/>
            <person name="Powell A.J."/>
            <person name="Barry K."/>
            <person name="Miller A.N."/>
            <person name="Grigoriev I.V."/>
            <person name="Debuchy R."/>
            <person name="Gladieux P."/>
            <person name="Thoren M.H."/>
            <person name="Johannesson H."/>
        </authorList>
    </citation>
    <scope>NUCLEOTIDE SEQUENCE</scope>
    <source>
        <strain evidence="2">CBS 958.72</strain>
    </source>
</reference>
<name>A0AAE0TYF3_9PEZI</name>
<evidence type="ECO:0000256" key="1">
    <source>
        <dbReference type="SAM" id="Phobius"/>
    </source>
</evidence>
<sequence length="106" mass="11286">MINNGQGICIARGYGIIIIIKHNMRKRERAFICWRGLRQAGPATGLQVTAAGSCVTAIVIGVARVALVHHNGGPQTLSFPFLFLLLVCFFGSCLPPPPPFRLGSGG</sequence>
<keyword evidence="3" id="KW-1185">Reference proteome</keyword>
<keyword evidence="1" id="KW-0472">Membrane</keyword>
<gene>
    <name evidence="2" type="ORF">B0T24DRAFT_607595</name>
</gene>
<accession>A0AAE0TYF3</accession>
<keyword evidence="1" id="KW-1133">Transmembrane helix</keyword>
<organism evidence="2 3">
    <name type="scientific">Lasiosphaeria ovina</name>
    <dbReference type="NCBI Taxonomy" id="92902"/>
    <lineage>
        <taxon>Eukaryota</taxon>
        <taxon>Fungi</taxon>
        <taxon>Dikarya</taxon>
        <taxon>Ascomycota</taxon>
        <taxon>Pezizomycotina</taxon>
        <taxon>Sordariomycetes</taxon>
        <taxon>Sordariomycetidae</taxon>
        <taxon>Sordariales</taxon>
        <taxon>Lasiosphaeriaceae</taxon>
        <taxon>Lasiosphaeria</taxon>
    </lineage>
</organism>
<dbReference type="AlphaFoldDB" id="A0AAE0TYF3"/>
<feature type="transmembrane region" description="Helical" evidence="1">
    <location>
        <begin position="79"/>
        <end position="97"/>
    </location>
</feature>
<evidence type="ECO:0000313" key="3">
    <source>
        <dbReference type="Proteomes" id="UP001287356"/>
    </source>
</evidence>
<feature type="transmembrane region" description="Helical" evidence="1">
    <location>
        <begin position="46"/>
        <end position="67"/>
    </location>
</feature>
<keyword evidence="1" id="KW-0812">Transmembrane</keyword>
<proteinExistence type="predicted"/>
<dbReference type="EMBL" id="JAULSN010000001">
    <property type="protein sequence ID" value="KAK3384218.1"/>
    <property type="molecule type" value="Genomic_DNA"/>
</dbReference>
<reference evidence="2" key="1">
    <citation type="journal article" date="2023" name="Mol. Phylogenet. Evol.">
        <title>Genome-scale phylogeny and comparative genomics of the fungal order Sordariales.</title>
        <authorList>
            <person name="Hensen N."/>
            <person name="Bonometti L."/>
            <person name="Westerberg I."/>
            <person name="Brannstrom I.O."/>
            <person name="Guillou S."/>
            <person name="Cros-Aarteil S."/>
            <person name="Calhoun S."/>
            <person name="Haridas S."/>
            <person name="Kuo A."/>
            <person name="Mondo S."/>
            <person name="Pangilinan J."/>
            <person name="Riley R."/>
            <person name="LaButti K."/>
            <person name="Andreopoulos B."/>
            <person name="Lipzen A."/>
            <person name="Chen C."/>
            <person name="Yan M."/>
            <person name="Daum C."/>
            <person name="Ng V."/>
            <person name="Clum A."/>
            <person name="Steindorff A."/>
            <person name="Ohm R.A."/>
            <person name="Martin F."/>
            <person name="Silar P."/>
            <person name="Natvig D.O."/>
            <person name="Lalanne C."/>
            <person name="Gautier V."/>
            <person name="Ament-Velasquez S.L."/>
            <person name="Kruys A."/>
            <person name="Hutchinson M.I."/>
            <person name="Powell A.J."/>
            <person name="Barry K."/>
            <person name="Miller A.N."/>
            <person name="Grigoriev I.V."/>
            <person name="Debuchy R."/>
            <person name="Gladieux P."/>
            <person name="Hiltunen Thoren M."/>
            <person name="Johannesson H."/>
        </authorList>
    </citation>
    <scope>NUCLEOTIDE SEQUENCE</scope>
    <source>
        <strain evidence="2">CBS 958.72</strain>
    </source>
</reference>
<protein>
    <submittedName>
        <fullName evidence="2">Uncharacterized protein</fullName>
    </submittedName>
</protein>
<evidence type="ECO:0000313" key="2">
    <source>
        <dbReference type="EMBL" id="KAK3384218.1"/>
    </source>
</evidence>